<feature type="compositionally biased region" description="Low complexity" evidence="1">
    <location>
        <begin position="47"/>
        <end position="78"/>
    </location>
</feature>
<comment type="caution">
    <text evidence="2">The sequence shown here is derived from an EMBL/GenBank/DDBJ whole genome shotgun (WGS) entry which is preliminary data.</text>
</comment>
<dbReference type="GeneID" id="85311816"/>
<keyword evidence="3" id="KW-1185">Reference proteome</keyword>
<accession>A0AAJ0BZA4</accession>
<feature type="compositionally biased region" description="Polar residues" evidence="1">
    <location>
        <begin position="22"/>
        <end position="45"/>
    </location>
</feature>
<dbReference type="Proteomes" id="UP001244011">
    <property type="component" value="Unassembled WGS sequence"/>
</dbReference>
<feature type="compositionally biased region" description="Basic and acidic residues" evidence="1">
    <location>
        <begin position="163"/>
        <end position="173"/>
    </location>
</feature>
<sequence length="362" mass="38370">MNRAAVRSALGRGRVEIRWDSQRSLSTTQWVQDDQPSQPRPTTRQRLAAAASDLGSLGQSGSPSAPRVDARSLGASSPGRGGPAGGHTMINLRSLRGRLTTPRPAGRFAPSGGQGFPPRTGGPRTPFQRGGGDAGAGGFRGRGRGRGRGGGGAGGRGGKRKKKDEEAAKDDNANGKLICTPEEQDWLNRIEQGVVTPYTPPTTLESLVGHGPALATDVSIGKVEAAMRGMRILGGGKPYNPDGFFNDPKDNVNRYYHEKKPVFFDSLKEKEWLEGSQDGVRIYPPHENTKAAIIQAAVQGKYVAPKFAALNDTLGMLASYHAREATYTPTDGEKFDAKVRSLLPAQGARAKGAARPRKAAAA</sequence>
<gene>
    <name evidence="2" type="ORF">QBC33DRAFT_546138</name>
</gene>
<evidence type="ECO:0000313" key="2">
    <source>
        <dbReference type="EMBL" id="KAK1764826.1"/>
    </source>
</evidence>
<reference evidence="2" key="1">
    <citation type="submission" date="2023-06" db="EMBL/GenBank/DDBJ databases">
        <title>Genome-scale phylogeny and comparative genomics of the fungal order Sordariales.</title>
        <authorList>
            <consortium name="Lawrence Berkeley National Laboratory"/>
            <person name="Hensen N."/>
            <person name="Bonometti L."/>
            <person name="Westerberg I."/>
            <person name="Brannstrom I.O."/>
            <person name="Guillou S."/>
            <person name="Cros-Aarteil S."/>
            <person name="Calhoun S."/>
            <person name="Haridas S."/>
            <person name="Kuo A."/>
            <person name="Mondo S."/>
            <person name="Pangilinan J."/>
            <person name="Riley R."/>
            <person name="Labutti K."/>
            <person name="Andreopoulos B."/>
            <person name="Lipzen A."/>
            <person name="Chen C."/>
            <person name="Yanf M."/>
            <person name="Daum C."/>
            <person name="Ng V."/>
            <person name="Clum A."/>
            <person name="Steindorff A."/>
            <person name="Ohm R."/>
            <person name="Martin F."/>
            <person name="Silar P."/>
            <person name="Natvig D."/>
            <person name="Lalanne C."/>
            <person name="Gautier V."/>
            <person name="Ament-Velasquez S.L."/>
            <person name="Kruys A."/>
            <person name="Hutchinson M.I."/>
            <person name="Powell A.J."/>
            <person name="Barry K."/>
            <person name="Miller A.N."/>
            <person name="Grigoriev I.V."/>
            <person name="Debuchy R."/>
            <person name="Gladieux P."/>
            <person name="Thoren M.H."/>
            <person name="Johannesson H."/>
        </authorList>
    </citation>
    <scope>NUCLEOTIDE SEQUENCE</scope>
    <source>
        <strain evidence="2">8032-3</strain>
    </source>
</reference>
<evidence type="ECO:0000313" key="3">
    <source>
        <dbReference type="Proteomes" id="UP001244011"/>
    </source>
</evidence>
<feature type="compositionally biased region" description="Gly residues" evidence="1">
    <location>
        <begin position="129"/>
        <end position="140"/>
    </location>
</feature>
<dbReference type="EMBL" id="MU839018">
    <property type="protein sequence ID" value="KAK1764826.1"/>
    <property type="molecule type" value="Genomic_DNA"/>
</dbReference>
<protein>
    <submittedName>
        <fullName evidence="2">Uncharacterized protein</fullName>
    </submittedName>
</protein>
<name>A0AAJ0BZA4_9PEZI</name>
<feature type="region of interest" description="Disordered" evidence="1">
    <location>
        <begin position="21"/>
        <end position="174"/>
    </location>
</feature>
<evidence type="ECO:0000256" key="1">
    <source>
        <dbReference type="SAM" id="MobiDB-lite"/>
    </source>
</evidence>
<proteinExistence type="predicted"/>
<dbReference type="RefSeq" id="XP_060281039.1">
    <property type="nucleotide sequence ID" value="XM_060428629.1"/>
</dbReference>
<dbReference type="AlphaFoldDB" id="A0AAJ0BZA4"/>
<organism evidence="2 3">
    <name type="scientific">Phialemonium atrogriseum</name>
    <dbReference type="NCBI Taxonomy" id="1093897"/>
    <lineage>
        <taxon>Eukaryota</taxon>
        <taxon>Fungi</taxon>
        <taxon>Dikarya</taxon>
        <taxon>Ascomycota</taxon>
        <taxon>Pezizomycotina</taxon>
        <taxon>Sordariomycetes</taxon>
        <taxon>Sordariomycetidae</taxon>
        <taxon>Cephalothecales</taxon>
        <taxon>Cephalothecaceae</taxon>
        <taxon>Phialemonium</taxon>
    </lineage>
</organism>
<feature type="compositionally biased region" description="Low complexity" evidence="1">
    <location>
        <begin position="116"/>
        <end position="128"/>
    </location>
</feature>